<keyword evidence="10 12" id="KW-1015">Disulfide bond</keyword>
<evidence type="ECO:0000259" key="14">
    <source>
        <dbReference type="PROSITE" id="PS50240"/>
    </source>
</evidence>
<dbReference type="PROSITE" id="PS50068">
    <property type="entry name" value="LDLRA_2"/>
    <property type="match status" value="1"/>
</dbReference>
<keyword evidence="4 13" id="KW-0732">Signal</keyword>
<feature type="domain" description="Peptidase S1" evidence="14">
    <location>
        <begin position="544"/>
        <end position="650"/>
    </location>
</feature>
<evidence type="ECO:0000313" key="17">
    <source>
        <dbReference type="Proteomes" id="UP001286313"/>
    </source>
</evidence>
<keyword evidence="7" id="KW-0720">Serine protease</keyword>
<dbReference type="SMART" id="SM00202">
    <property type="entry name" value="SR"/>
    <property type="match status" value="3"/>
</dbReference>
<dbReference type="PROSITE" id="PS50240">
    <property type="entry name" value="TRYPSIN_DOM"/>
    <property type="match status" value="1"/>
</dbReference>
<keyword evidence="17" id="KW-1185">Reference proteome</keyword>
<feature type="signal peptide" evidence="13">
    <location>
        <begin position="1"/>
        <end position="26"/>
    </location>
</feature>
<dbReference type="SUPFAM" id="SSF50494">
    <property type="entry name" value="Trypsin-like serine proteases"/>
    <property type="match status" value="1"/>
</dbReference>
<keyword evidence="8" id="KW-1133">Transmembrane helix</keyword>
<reference evidence="16" key="1">
    <citation type="submission" date="2023-10" db="EMBL/GenBank/DDBJ databases">
        <title>Genome assemblies of two species of porcelain crab, Petrolisthes cinctipes and Petrolisthes manimaculis (Anomura: Porcellanidae).</title>
        <authorList>
            <person name="Angst P."/>
        </authorList>
    </citation>
    <scope>NUCLEOTIDE SEQUENCE</scope>
    <source>
        <strain evidence="16">PB745_01</strain>
        <tissue evidence="16">Gill</tissue>
    </source>
</reference>
<dbReference type="FunFam" id="3.10.250.10:FF:000016">
    <property type="entry name" value="Scavenger receptor cysteine-rich protein type 12"/>
    <property type="match status" value="2"/>
</dbReference>
<keyword evidence="5" id="KW-0677">Repeat</keyword>
<dbReference type="PROSITE" id="PS00420">
    <property type="entry name" value="SRCR_1"/>
    <property type="match status" value="3"/>
</dbReference>
<feature type="chain" id="PRO_5042280610" description="Neurotrypsin" evidence="13">
    <location>
        <begin position="27"/>
        <end position="650"/>
    </location>
</feature>
<dbReference type="FunFam" id="3.10.250.10:FF:000001">
    <property type="entry name" value="Lysyl oxidase 4 isoform X1"/>
    <property type="match status" value="1"/>
</dbReference>
<dbReference type="Pfam" id="PF00530">
    <property type="entry name" value="SRCR"/>
    <property type="match status" value="3"/>
</dbReference>
<evidence type="ECO:0000256" key="11">
    <source>
        <dbReference type="ARBA" id="ARBA00023180"/>
    </source>
</evidence>
<dbReference type="Gene3D" id="3.10.250.10">
    <property type="entry name" value="SRCR-like domain"/>
    <property type="match status" value="3"/>
</dbReference>
<dbReference type="InterPro" id="IPR001314">
    <property type="entry name" value="Peptidase_S1A"/>
</dbReference>
<evidence type="ECO:0000256" key="1">
    <source>
        <dbReference type="ARBA" id="ARBA00004167"/>
    </source>
</evidence>
<sequence>MMRFPLSIFSFPLPLLLFFMPCLSLALLRRRDEPLDITIEETNEVMKETISPGILQMLIEAQTLMDNEARTQMDSWPQLESFGGMQTDPLAQLETEMQMQREDGRRMRQEEQQVQERSNNTRIKEKMIGVQRVRVVNGGTPNQGNLQVNVAGMWGYVCDDGFGFVEADIACRSLGYERALTFTRNNHFGSKKSGWWKERVKLFVDEVDCSGVEGDPSATLKDCISFPLGHHDCLYSEIAGVVCATSSQVSLCPPNQFSCPGNPTSCFHRDTVCDGNPDCPNASDEAESLCEDEGVTRVRMERVAHVPGASLGRVEVKRQGQWGTVCDQGFTAEDAKVVCRSLGHEGGWAVPFYGSYLGRGSGPVWLQAPQCRGDEAWLGQCNNAIWRNYSDSCHNHFQDISVFCYDQRVKVRLVEGGRVEEGRVEVQLGGQWGTLCDTSFDHLDAQVVCSTLGLGGEAVAVKGAGEGSKGPMWPLLLDCQGTETNLHQCRIRIALSPCPRTAGAGVTCTRRHGTVDQLLREALPGECGVPEDASAQFLLTLAKVRGGFIPTRFDSPWLVFLRLARPQRELLCGGSILAEDLVVTAAHCVDGLSINSFVVTVGNYNSNYFENLEEEFYVERRVIHEHFNRSSLNNDIALLKLQRKGRRGIR</sequence>
<dbReference type="SMART" id="SM00192">
    <property type="entry name" value="LDLa"/>
    <property type="match status" value="1"/>
</dbReference>
<comment type="caution">
    <text evidence="12">Lacks conserved residue(s) required for the propagation of feature annotation.</text>
</comment>
<keyword evidence="9" id="KW-0472">Membrane</keyword>
<evidence type="ECO:0000256" key="6">
    <source>
        <dbReference type="ARBA" id="ARBA00022801"/>
    </source>
</evidence>
<dbReference type="PANTHER" id="PTHR48071">
    <property type="entry name" value="SRCR DOMAIN-CONTAINING PROTEIN"/>
    <property type="match status" value="1"/>
</dbReference>
<dbReference type="SUPFAM" id="SSF57424">
    <property type="entry name" value="LDL receptor-like module"/>
    <property type="match status" value="1"/>
</dbReference>
<dbReference type="GO" id="GO:0016020">
    <property type="term" value="C:membrane"/>
    <property type="evidence" value="ECO:0007669"/>
    <property type="project" value="UniProtKB-SubCell"/>
</dbReference>
<evidence type="ECO:0008006" key="18">
    <source>
        <dbReference type="Google" id="ProtNLM"/>
    </source>
</evidence>
<protein>
    <recommendedName>
        <fullName evidence="18">Neurotrypsin</fullName>
    </recommendedName>
</protein>
<dbReference type="FunFam" id="2.40.10.10:FF:000068">
    <property type="entry name" value="transmembrane protease serine 2"/>
    <property type="match status" value="1"/>
</dbReference>
<feature type="domain" description="SRCR" evidence="15">
    <location>
        <begin position="133"/>
        <end position="244"/>
    </location>
</feature>
<dbReference type="GO" id="GO:0006508">
    <property type="term" value="P:proteolysis"/>
    <property type="evidence" value="ECO:0007669"/>
    <property type="project" value="UniProtKB-KW"/>
</dbReference>
<dbReference type="InterPro" id="IPR036772">
    <property type="entry name" value="SRCR-like_dom_sf"/>
</dbReference>
<feature type="domain" description="SRCR" evidence="15">
    <location>
        <begin position="298"/>
        <end position="405"/>
    </location>
</feature>
<dbReference type="PROSITE" id="PS00134">
    <property type="entry name" value="TRYPSIN_HIS"/>
    <property type="match status" value="1"/>
</dbReference>
<name>A0AAE1FEK3_PETCI</name>
<comment type="subcellular location">
    <subcellularLocation>
        <location evidence="1">Membrane</location>
        <topology evidence="1">Single-pass membrane protein</topology>
    </subcellularLocation>
</comment>
<evidence type="ECO:0000256" key="12">
    <source>
        <dbReference type="PROSITE-ProRule" id="PRU00196"/>
    </source>
</evidence>
<accession>A0AAE1FEK3</accession>
<evidence type="ECO:0000313" key="16">
    <source>
        <dbReference type="EMBL" id="KAK3871910.1"/>
    </source>
</evidence>
<dbReference type="InterPro" id="IPR043504">
    <property type="entry name" value="Peptidase_S1_PA_chymotrypsin"/>
</dbReference>
<dbReference type="Gene3D" id="2.40.10.10">
    <property type="entry name" value="Trypsin-like serine proteases"/>
    <property type="match status" value="1"/>
</dbReference>
<dbReference type="InterPro" id="IPR001254">
    <property type="entry name" value="Trypsin_dom"/>
</dbReference>
<dbReference type="PANTHER" id="PTHR48071:SF18">
    <property type="entry name" value="DELETED IN MALIGNANT BRAIN TUMORS 1 PROTEIN-RELATED"/>
    <property type="match status" value="1"/>
</dbReference>
<dbReference type="Proteomes" id="UP001286313">
    <property type="component" value="Unassembled WGS sequence"/>
</dbReference>
<organism evidence="16 17">
    <name type="scientific">Petrolisthes cinctipes</name>
    <name type="common">Flat porcelain crab</name>
    <dbReference type="NCBI Taxonomy" id="88211"/>
    <lineage>
        <taxon>Eukaryota</taxon>
        <taxon>Metazoa</taxon>
        <taxon>Ecdysozoa</taxon>
        <taxon>Arthropoda</taxon>
        <taxon>Crustacea</taxon>
        <taxon>Multicrustacea</taxon>
        <taxon>Malacostraca</taxon>
        <taxon>Eumalacostraca</taxon>
        <taxon>Eucarida</taxon>
        <taxon>Decapoda</taxon>
        <taxon>Pleocyemata</taxon>
        <taxon>Anomura</taxon>
        <taxon>Galatheoidea</taxon>
        <taxon>Porcellanidae</taxon>
        <taxon>Petrolisthes</taxon>
    </lineage>
</organism>
<evidence type="ECO:0000259" key="15">
    <source>
        <dbReference type="PROSITE" id="PS50287"/>
    </source>
</evidence>
<dbReference type="InterPro" id="IPR036055">
    <property type="entry name" value="LDL_receptor-like_sf"/>
</dbReference>
<feature type="disulfide bond" evidence="12">
    <location>
        <begin position="371"/>
        <end position="381"/>
    </location>
</feature>
<dbReference type="CDD" id="cd00112">
    <property type="entry name" value="LDLa"/>
    <property type="match status" value="1"/>
</dbReference>
<evidence type="ECO:0000256" key="9">
    <source>
        <dbReference type="ARBA" id="ARBA00023136"/>
    </source>
</evidence>
<comment type="caution">
    <text evidence="16">The sequence shown here is derived from an EMBL/GenBank/DDBJ whole genome shotgun (WGS) entry which is preliminary data.</text>
</comment>
<gene>
    <name evidence="16" type="ORF">Pcinc_022974</name>
</gene>
<dbReference type="PRINTS" id="PR00722">
    <property type="entry name" value="CHYMOTRYPSIN"/>
</dbReference>
<dbReference type="InterPro" id="IPR018114">
    <property type="entry name" value="TRYPSIN_HIS"/>
</dbReference>
<dbReference type="PRINTS" id="PR00258">
    <property type="entry name" value="SPERACTRCPTR"/>
</dbReference>
<dbReference type="EMBL" id="JAWQEG010002452">
    <property type="protein sequence ID" value="KAK3871910.1"/>
    <property type="molecule type" value="Genomic_DNA"/>
</dbReference>
<evidence type="ECO:0000256" key="4">
    <source>
        <dbReference type="ARBA" id="ARBA00022729"/>
    </source>
</evidence>
<dbReference type="SUPFAM" id="SSF56487">
    <property type="entry name" value="SRCR-like"/>
    <property type="match status" value="3"/>
</dbReference>
<dbReference type="GO" id="GO:0004252">
    <property type="term" value="F:serine-type endopeptidase activity"/>
    <property type="evidence" value="ECO:0007669"/>
    <property type="project" value="InterPro"/>
</dbReference>
<keyword evidence="6" id="KW-0378">Hydrolase</keyword>
<evidence type="ECO:0000256" key="7">
    <source>
        <dbReference type="ARBA" id="ARBA00022825"/>
    </source>
</evidence>
<keyword evidence="11" id="KW-0325">Glycoprotein</keyword>
<evidence type="ECO:0000256" key="10">
    <source>
        <dbReference type="ARBA" id="ARBA00023157"/>
    </source>
</evidence>
<dbReference type="Pfam" id="PF00089">
    <property type="entry name" value="Trypsin"/>
    <property type="match status" value="1"/>
</dbReference>
<keyword evidence="2" id="KW-0645">Protease</keyword>
<proteinExistence type="predicted"/>
<evidence type="ECO:0000256" key="5">
    <source>
        <dbReference type="ARBA" id="ARBA00022737"/>
    </source>
</evidence>
<evidence type="ECO:0000256" key="13">
    <source>
        <dbReference type="SAM" id="SignalP"/>
    </source>
</evidence>
<dbReference type="Gene3D" id="2.40.128.620">
    <property type="match status" value="1"/>
</dbReference>
<feature type="disulfide bond" evidence="12">
    <location>
        <begin position="479"/>
        <end position="489"/>
    </location>
</feature>
<dbReference type="InterPro" id="IPR002172">
    <property type="entry name" value="LDrepeatLR_classA_rpt"/>
</dbReference>
<evidence type="ECO:0000256" key="2">
    <source>
        <dbReference type="ARBA" id="ARBA00022670"/>
    </source>
</evidence>
<dbReference type="InterPro" id="IPR009003">
    <property type="entry name" value="Peptidase_S1_PA"/>
</dbReference>
<dbReference type="PROSITE" id="PS50287">
    <property type="entry name" value="SRCR_2"/>
    <property type="match status" value="3"/>
</dbReference>
<keyword evidence="3" id="KW-0812">Transmembrane</keyword>
<dbReference type="InterPro" id="IPR001190">
    <property type="entry name" value="SRCR"/>
</dbReference>
<evidence type="ECO:0000256" key="8">
    <source>
        <dbReference type="ARBA" id="ARBA00022989"/>
    </source>
</evidence>
<dbReference type="Pfam" id="PF00057">
    <property type="entry name" value="Ldl_recept_a"/>
    <property type="match status" value="1"/>
</dbReference>
<evidence type="ECO:0000256" key="3">
    <source>
        <dbReference type="ARBA" id="ARBA00022692"/>
    </source>
</evidence>
<feature type="domain" description="SRCR" evidence="15">
    <location>
        <begin position="411"/>
        <end position="509"/>
    </location>
</feature>
<dbReference type="AlphaFoldDB" id="A0AAE1FEK3"/>